<dbReference type="Pfam" id="PF03140">
    <property type="entry name" value="DUF247"/>
    <property type="match status" value="1"/>
</dbReference>
<dbReference type="Proteomes" id="UP000019116">
    <property type="component" value="Chromosome 7B"/>
</dbReference>
<dbReference type="Gramene" id="TraesARI7B03G04019800.1">
    <property type="protein sequence ID" value="TraesARI7B03G04019800.1"/>
    <property type="gene ID" value="TraesARI7B03G04019800"/>
</dbReference>
<dbReference type="InterPro" id="IPR004158">
    <property type="entry name" value="DUF247_pln"/>
</dbReference>
<dbReference type="AlphaFoldDB" id="A0A3B6SUR5"/>
<dbReference type="EnsemblPlants" id="TraesCS7B02G497400.1">
    <property type="protein sequence ID" value="TraesCS7B02G497400.1"/>
    <property type="gene ID" value="TraesCS7B02G497400"/>
</dbReference>
<keyword evidence="2" id="KW-1185">Reference proteome</keyword>
<reference evidence="1" key="1">
    <citation type="submission" date="2018-08" db="EMBL/GenBank/DDBJ databases">
        <authorList>
            <person name="Rossello M."/>
        </authorList>
    </citation>
    <scope>NUCLEOTIDE SEQUENCE [LARGE SCALE GENOMIC DNA]</scope>
    <source>
        <strain evidence="1">cv. Chinese Spring</strain>
    </source>
</reference>
<proteinExistence type="predicted"/>
<protein>
    <submittedName>
        <fullName evidence="1">Uncharacterized protein</fullName>
    </submittedName>
</protein>
<dbReference type="PANTHER" id="PTHR31170:SF18">
    <property type="entry name" value="(WILD MALAYSIAN BANANA) HYPOTHETICAL PROTEIN"/>
    <property type="match status" value="1"/>
</dbReference>
<dbReference type="STRING" id="4565.A0A3B6SUR5"/>
<evidence type="ECO:0000313" key="1">
    <source>
        <dbReference type="EnsemblPlants" id="TraesCS7B02G497400.1"/>
    </source>
</evidence>
<dbReference type="Gramene" id="TraesCS7B03G1321700.1">
    <property type="protein sequence ID" value="TraesCS7B03G1321700.1.CDS"/>
    <property type="gene ID" value="TraesCS7B03G1321700"/>
</dbReference>
<sequence length="367" mass="42809">MAMGQEWVSVTGEEKHRSSWVVDVEKMLADDNAGSRSMEEQRWKAQSIYLVPEWLKGTNSKAYQPQLLSLGPFHHGDPILLPMEEHKRRALVHLVKRSERLLQDFISAVDEVAEDLQAAYGKDLDVKWRNDRRSFVDMMLTDGCFLLEFICHPFSDYEWHDPVFSRNGRFQIGNTIWSDMLLIENQLPLLVLKKILGLLQPLYLQLQKDEIDTNNAIEVLEWDSQAHEDHDIVEVFEPLHEAAMDRKINHVVLRFLERRDEGHDKLSHHPLELYRASLTYNEDTKEPKDYKYEAMPSALEIHQAGIKFRKSERNNLLDINFKGGVLTLPEIDMTDETECVCLNLMAFERLHFDVTDLVTPMCCSWMT</sequence>
<accession>A0A3B6SUR5</accession>
<evidence type="ECO:0000313" key="2">
    <source>
        <dbReference type="Proteomes" id="UP000019116"/>
    </source>
</evidence>
<organism evidence="1">
    <name type="scientific">Triticum aestivum</name>
    <name type="common">Wheat</name>
    <dbReference type="NCBI Taxonomy" id="4565"/>
    <lineage>
        <taxon>Eukaryota</taxon>
        <taxon>Viridiplantae</taxon>
        <taxon>Streptophyta</taxon>
        <taxon>Embryophyta</taxon>
        <taxon>Tracheophyta</taxon>
        <taxon>Spermatophyta</taxon>
        <taxon>Magnoliopsida</taxon>
        <taxon>Liliopsida</taxon>
        <taxon>Poales</taxon>
        <taxon>Poaceae</taxon>
        <taxon>BOP clade</taxon>
        <taxon>Pooideae</taxon>
        <taxon>Triticodae</taxon>
        <taxon>Triticeae</taxon>
        <taxon>Triticinae</taxon>
        <taxon>Triticum</taxon>
    </lineage>
</organism>
<name>A0A3B6SUR5_WHEAT</name>
<dbReference type="PANTHER" id="PTHR31170">
    <property type="entry name" value="BNAC04G53230D PROTEIN"/>
    <property type="match status" value="1"/>
</dbReference>
<reference evidence="1" key="2">
    <citation type="submission" date="2018-10" db="UniProtKB">
        <authorList>
            <consortium name="EnsemblPlants"/>
        </authorList>
    </citation>
    <scope>IDENTIFICATION</scope>
</reference>
<dbReference type="Gramene" id="TraesCS7B02G497400.1">
    <property type="protein sequence ID" value="TraesCS7B02G497400.1"/>
    <property type="gene ID" value="TraesCS7B02G497400"/>
</dbReference>
<dbReference type="OrthoDB" id="1858139at2759"/>